<evidence type="ECO:0000256" key="1">
    <source>
        <dbReference type="SAM" id="MobiDB-lite"/>
    </source>
</evidence>
<gene>
    <name evidence="2" type="ORF">BT62DRAFT_1078542</name>
</gene>
<dbReference type="Proteomes" id="UP000812287">
    <property type="component" value="Unassembled WGS sequence"/>
</dbReference>
<evidence type="ECO:0000313" key="3">
    <source>
        <dbReference type="Proteomes" id="UP000812287"/>
    </source>
</evidence>
<name>A0A9P8AQ56_9AGAR</name>
<feature type="region of interest" description="Disordered" evidence="1">
    <location>
        <begin position="25"/>
        <end position="46"/>
    </location>
</feature>
<reference evidence="2" key="1">
    <citation type="submission" date="2020-11" db="EMBL/GenBank/DDBJ databases">
        <title>Adaptations for nitrogen fixation in a non-lichenized fungal sporocarp promotes dispersal by wood-feeding termites.</title>
        <authorList>
            <consortium name="DOE Joint Genome Institute"/>
            <person name="Koch R.A."/>
            <person name="Yoon G."/>
            <person name="Arayal U."/>
            <person name="Lail K."/>
            <person name="Amirebrahimi M."/>
            <person name="Labutti K."/>
            <person name="Lipzen A."/>
            <person name="Riley R."/>
            <person name="Barry K."/>
            <person name="Henrissat B."/>
            <person name="Grigoriev I.V."/>
            <person name="Herr J.R."/>
            <person name="Aime M.C."/>
        </authorList>
    </citation>
    <scope>NUCLEOTIDE SEQUENCE</scope>
    <source>
        <strain evidence="2">MCA 3950</strain>
    </source>
</reference>
<accession>A0A9P8AQ56</accession>
<proteinExistence type="predicted"/>
<dbReference type="RefSeq" id="XP_043036981.1">
    <property type="nucleotide sequence ID" value="XM_043179396.1"/>
</dbReference>
<dbReference type="GeneID" id="66101690"/>
<comment type="caution">
    <text evidence="2">The sequence shown here is derived from an EMBL/GenBank/DDBJ whole genome shotgun (WGS) entry which is preliminary data.</text>
</comment>
<dbReference type="EMBL" id="MU250545">
    <property type="protein sequence ID" value="KAG7443481.1"/>
    <property type="molecule type" value="Genomic_DNA"/>
</dbReference>
<evidence type="ECO:0000313" key="2">
    <source>
        <dbReference type="EMBL" id="KAG7443481.1"/>
    </source>
</evidence>
<sequence>MVATAYDAKTLLKVALIKHPHFPSSADPTKTLSCVPRPPSLSPNLRTRQSFEDACTIRPESSAPPPGGTFYLQERLRCVPDSAGNLQRPISDTSHPPGACDVVQIVHETYWSYFKRSKSTGALAKHGNRLFRFTLPDSGLEPALRQATAADPTSGLGKS</sequence>
<keyword evidence="3" id="KW-1185">Reference proteome</keyword>
<organism evidence="2 3">
    <name type="scientific">Guyanagaster necrorhizus</name>
    <dbReference type="NCBI Taxonomy" id="856835"/>
    <lineage>
        <taxon>Eukaryota</taxon>
        <taxon>Fungi</taxon>
        <taxon>Dikarya</taxon>
        <taxon>Basidiomycota</taxon>
        <taxon>Agaricomycotina</taxon>
        <taxon>Agaricomycetes</taxon>
        <taxon>Agaricomycetidae</taxon>
        <taxon>Agaricales</taxon>
        <taxon>Marasmiineae</taxon>
        <taxon>Physalacriaceae</taxon>
        <taxon>Guyanagaster</taxon>
    </lineage>
</organism>
<protein>
    <submittedName>
        <fullName evidence="2">Uncharacterized protein</fullName>
    </submittedName>
</protein>
<dbReference type="AlphaFoldDB" id="A0A9P8AQ56"/>